<dbReference type="Pfam" id="PF23359">
    <property type="entry name" value="Lsr2_DNA-bd"/>
    <property type="match status" value="1"/>
</dbReference>
<gene>
    <name evidence="5" type="ORF">GCM10023175_01620</name>
</gene>
<evidence type="ECO:0000256" key="2">
    <source>
        <dbReference type="SAM" id="MobiDB-lite"/>
    </source>
</evidence>
<dbReference type="InterPro" id="IPR036625">
    <property type="entry name" value="E3-bd_dom_sf"/>
</dbReference>
<dbReference type="InterPro" id="IPR055370">
    <property type="entry name" value="Lsr2_DNA-bd"/>
</dbReference>
<dbReference type="Gene3D" id="3.30.60.230">
    <property type="entry name" value="Lsr2, dimerization domain"/>
    <property type="match status" value="1"/>
</dbReference>
<evidence type="ECO:0000259" key="4">
    <source>
        <dbReference type="Pfam" id="PF23359"/>
    </source>
</evidence>
<feature type="compositionally biased region" description="Basic and acidic residues" evidence="2">
    <location>
        <begin position="80"/>
        <end position="101"/>
    </location>
</feature>
<keyword evidence="1" id="KW-0238">DNA-binding</keyword>
<name>A0ABP8RDN6_9PSEU</name>
<dbReference type="InterPro" id="IPR042261">
    <property type="entry name" value="Lsr2-like_dimerization"/>
</dbReference>
<evidence type="ECO:0000256" key="1">
    <source>
        <dbReference type="ARBA" id="ARBA00023125"/>
    </source>
</evidence>
<dbReference type="EMBL" id="BAABGT010000003">
    <property type="protein sequence ID" value="GAA4535683.1"/>
    <property type="molecule type" value="Genomic_DNA"/>
</dbReference>
<feature type="domain" description="Lsr2 dimerization" evidence="3">
    <location>
        <begin position="8"/>
        <end position="63"/>
    </location>
</feature>
<proteinExistence type="predicted"/>
<feature type="region of interest" description="Disordered" evidence="2">
    <location>
        <begin position="62"/>
        <end position="101"/>
    </location>
</feature>
<comment type="caution">
    <text evidence="5">The sequence shown here is derived from an EMBL/GenBank/DDBJ whole genome shotgun (WGS) entry which is preliminary data.</text>
</comment>
<evidence type="ECO:0000313" key="5">
    <source>
        <dbReference type="EMBL" id="GAA4535683.1"/>
    </source>
</evidence>
<sequence>MLEAAAVAQIREIKLIDDLDGKKADETVEFGLDGKNYEIDLSKGNADKLRDALASYVGAARKAAGRRRASAPAGSASRRPSIDREQNQAIRDWARKRGMKVSDRGRIPAEVLEAYHQEN</sequence>
<evidence type="ECO:0000259" key="3">
    <source>
        <dbReference type="Pfam" id="PF11774"/>
    </source>
</evidence>
<feature type="compositionally biased region" description="Low complexity" evidence="2">
    <location>
        <begin position="70"/>
        <end position="79"/>
    </location>
</feature>
<dbReference type="Proteomes" id="UP001501598">
    <property type="component" value="Unassembled WGS sequence"/>
</dbReference>
<dbReference type="InterPro" id="IPR024412">
    <property type="entry name" value="Lsr2_dim_dom"/>
</dbReference>
<feature type="domain" description="Lsr2 DNA-binding" evidence="4">
    <location>
        <begin position="83"/>
        <end position="117"/>
    </location>
</feature>
<reference evidence="6" key="1">
    <citation type="journal article" date="2019" name="Int. J. Syst. Evol. Microbiol.">
        <title>The Global Catalogue of Microorganisms (GCM) 10K type strain sequencing project: providing services to taxonomists for standard genome sequencing and annotation.</title>
        <authorList>
            <consortium name="The Broad Institute Genomics Platform"/>
            <consortium name="The Broad Institute Genome Sequencing Center for Infectious Disease"/>
            <person name="Wu L."/>
            <person name="Ma J."/>
        </authorList>
    </citation>
    <scope>NUCLEOTIDE SEQUENCE [LARGE SCALE GENOMIC DNA]</scope>
    <source>
        <strain evidence="6">JCM 17906</strain>
    </source>
</reference>
<protein>
    <submittedName>
        <fullName evidence="5">Lsr2 family protein</fullName>
    </submittedName>
</protein>
<organism evidence="5 6">
    <name type="scientific">Pseudonocardia xishanensis</name>
    <dbReference type="NCBI Taxonomy" id="630995"/>
    <lineage>
        <taxon>Bacteria</taxon>
        <taxon>Bacillati</taxon>
        <taxon>Actinomycetota</taxon>
        <taxon>Actinomycetes</taxon>
        <taxon>Pseudonocardiales</taxon>
        <taxon>Pseudonocardiaceae</taxon>
        <taxon>Pseudonocardia</taxon>
    </lineage>
</organism>
<dbReference type="Gene3D" id="4.10.320.10">
    <property type="entry name" value="E3-binding domain"/>
    <property type="match status" value="1"/>
</dbReference>
<evidence type="ECO:0000313" key="6">
    <source>
        <dbReference type="Proteomes" id="UP001501598"/>
    </source>
</evidence>
<keyword evidence="6" id="KW-1185">Reference proteome</keyword>
<dbReference type="Pfam" id="PF11774">
    <property type="entry name" value="Lsr2"/>
    <property type="match status" value="1"/>
</dbReference>
<accession>A0ABP8RDN6</accession>